<evidence type="ECO:0000259" key="2">
    <source>
        <dbReference type="Pfam" id="PF01979"/>
    </source>
</evidence>
<dbReference type="NCBIfam" id="TIGR00857">
    <property type="entry name" value="pyrC_multi"/>
    <property type="match status" value="1"/>
</dbReference>
<gene>
    <name evidence="3" type="ORF">IM676_02375</name>
</gene>
<evidence type="ECO:0000313" key="3">
    <source>
        <dbReference type="EMBL" id="QOV23210.1"/>
    </source>
</evidence>
<dbReference type="Gene3D" id="3.20.20.140">
    <property type="entry name" value="Metal-dependent hydrolases"/>
    <property type="match status" value="1"/>
</dbReference>
<dbReference type="PANTHER" id="PTHR43668:SF2">
    <property type="entry name" value="ALLANTOINASE"/>
    <property type="match status" value="1"/>
</dbReference>
<feature type="domain" description="Amidohydrolase-related" evidence="2">
    <location>
        <begin position="255"/>
        <end position="426"/>
    </location>
</feature>
<dbReference type="InterPro" id="IPR004722">
    <property type="entry name" value="DHOase"/>
</dbReference>
<dbReference type="RefSeq" id="WP_200988809.1">
    <property type="nucleotide sequence ID" value="NZ_CP063311.1"/>
</dbReference>
<dbReference type="InterPro" id="IPR011059">
    <property type="entry name" value="Metal-dep_hydrolase_composite"/>
</dbReference>
<dbReference type="NCBIfam" id="NF005614">
    <property type="entry name" value="PRK07369.1"/>
    <property type="match status" value="1"/>
</dbReference>
<dbReference type="GO" id="GO:0005737">
    <property type="term" value="C:cytoplasm"/>
    <property type="evidence" value="ECO:0007669"/>
    <property type="project" value="TreeGrafter"/>
</dbReference>
<dbReference type="SUPFAM" id="SSF51338">
    <property type="entry name" value="Composite domain of metallo-dependent hydrolases"/>
    <property type="match status" value="1"/>
</dbReference>
<sequence length="429" mass="45946">MTELLKKVRVINPQFQTDTIADVLIANDHIAAIAPDISQVSADTTILDGQGLILGTGLVDLYSHSGQPGFEQRETLSSMLQAAAAGGFTRITILPDTSPVIDHPAMVRQFQQTPPPHPLPLQKEGELKLYPQVEIWGAMSLDLAGKQLTELADLAAAGVAGFTDGQPWDNLGFVRRVLEYLQPLGKLAAFSPGDRLLSSHGVIREGVTALSLGLPPVPASAETSALAALLELVAATATPVHIMRVSTARSVELVASAKEGGLPITASTTWMHLLLDTSAIISYNSSLKLEPPLGNPKDVEALQAGVKTGVIDAIAIDHAPYTYEEKMQAFASSPPGAIGYELALPLLWQNLVETKKLTALELWGALSTHPAKCLQQQPSTITPGAKAELILFDPRKTWKVEPQNLYTLSSNTPWLGQQLQGRVVKTWNP</sequence>
<dbReference type="InterPro" id="IPR032466">
    <property type="entry name" value="Metal_Hydrolase"/>
</dbReference>
<organism evidence="3 4">
    <name type="scientific">Anabaenopsis elenkinii CCIBt3563</name>
    <dbReference type="NCBI Taxonomy" id="2779889"/>
    <lineage>
        <taxon>Bacteria</taxon>
        <taxon>Bacillati</taxon>
        <taxon>Cyanobacteriota</taxon>
        <taxon>Cyanophyceae</taxon>
        <taxon>Nostocales</taxon>
        <taxon>Nodulariaceae</taxon>
        <taxon>Anabaenopsis</taxon>
    </lineage>
</organism>
<dbReference type="PANTHER" id="PTHR43668">
    <property type="entry name" value="ALLANTOINASE"/>
    <property type="match status" value="1"/>
</dbReference>
<dbReference type="GO" id="GO:0006221">
    <property type="term" value="P:pyrimidine nucleotide biosynthetic process"/>
    <property type="evidence" value="ECO:0007669"/>
    <property type="project" value="UniProtKB-KW"/>
</dbReference>
<evidence type="ECO:0000256" key="1">
    <source>
        <dbReference type="ARBA" id="ARBA00022975"/>
    </source>
</evidence>
<protein>
    <submittedName>
        <fullName evidence="3">Dihydroorotase</fullName>
        <ecNumber evidence="3">3.5.2.3</ecNumber>
    </submittedName>
</protein>
<dbReference type="Proteomes" id="UP000593846">
    <property type="component" value="Chromosome"/>
</dbReference>
<dbReference type="GO" id="GO:0046872">
    <property type="term" value="F:metal ion binding"/>
    <property type="evidence" value="ECO:0007669"/>
    <property type="project" value="InterPro"/>
</dbReference>
<dbReference type="GO" id="GO:0004151">
    <property type="term" value="F:dihydroorotase activity"/>
    <property type="evidence" value="ECO:0007669"/>
    <property type="project" value="UniProtKB-EC"/>
</dbReference>
<dbReference type="GO" id="GO:0006145">
    <property type="term" value="P:purine nucleobase catabolic process"/>
    <property type="evidence" value="ECO:0007669"/>
    <property type="project" value="TreeGrafter"/>
</dbReference>
<dbReference type="AlphaFoldDB" id="A0A7S6REC7"/>
<dbReference type="SUPFAM" id="SSF51556">
    <property type="entry name" value="Metallo-dependent hydrolases"/>
    <property type="match status" value="1"/>
</dbReference>
<dbReference type="KEGG" id="aee:IM676_02375"/>
<name>A0A7S6REC7_9CYAN</name>
<reference evidence="4" key="1">
    <citation type="submission" date="2020-10" db="EMBL/GenBank/DDBJ databases">
        <title>Genome-based taxonomic classification of the species Anabaenopsis elenkinii.</title>
        <authorList>
            <person name="Delbaje E."/>
            <person name="Andreote A.P.D."/>
            <person name="Pellegrinetti T.A."/>
            <person name="Cruz R.B."/>
            <person name="Branco L.H.Z."/>
            <person name="Fiore M.F."/>
        </authorList>
    </citation>
    <scope>NUCLEOTIDE SEQUENCE [LARGE SCALE GENOMIC DNA]</scope>
    <source>
        <strain evidence="4">CCIBt3563</strain>
    </source>
</reference>
<dbReference type="GO" id="GO:0004038">
    <property type="term" value="F:allantoinase activity"/>
    <property type="evidence" value="ECO:0007669"/>
    <property type="project" value="TreeGrafter"/>
</dbReference>
<dbReference type="Gene3D" id="2.30.40.10">
    <property type="entry name" value="Urease, subunit C, domain 1"/>
    <property type="match status" value="1"/>
</dbReference>
<dbReference type="EC" id="3.5.2.3" evidence="3"/>
<keyword evidence="1" id="KW-0665">Pyrimidine biosynthesis</keyword>
<dbReference type="InterPro" id="IPR050138">
    <property type="entry name" value="DHOase/Allantoinase_Hydrolase"/>
</dbReference>
<dbReference type="EMBL" id="CP063311">
    <property type="protein sequence ID" value="QOV23210.1"/>
    <property type="molecule type" value="Genomic_DNA"/>
</dbReference>
<dbReference type="CDD" id="cd01317">
    <property type="entry name" value="DHOase_IIa"/>
    <property type="match status" value="1"/>
</dbReference>
<dbReference type="InterPro" id="IPR006680">
    <property type="entry name" value="Amidohydro-rel"/>
</dbReference>
<keyword evidence="4" id="KW-1185">Reference proteome</keyword>
<evidence type="ECO:0000313" key="4">
    <source>
        <dbReference type="Proteomes" id="UP000593846"/>
    </source>
</evidence>
<keyword evidence="3" id="KW-0378">Hydrolase</keyword>
<proteinExistence type="predicted"/>
<dbReference type="Pfam" id="PF01979">
    <property type="entry name" value="Amidohydro_1"/>
    <property type="match status" value="1"/>
</dbReference>
<accession>A0A7S6REC7</accession>